<organism evidence="19 20">
    <name type="scientific">Ottowia testudinis</name>
    <dbReference type="NCBI Taxonomy" id="2816950"/>
    <lineage>
        <taxon>Bacteria</taxon>
        <taxon>Pseudomonadati</taxon>
        <taxon>Pseudomonadota</taxon>
        <taxon>Betaproteobacteria</taxon>
        <taxon>Burkholderiales</taxon>
        <taxon>Comamonadaceae</taxon>
        <taxon>Ottowia</taxon>
    </lineage>
</organism>
<dbReference type="GO" id="GO:0015891">
    <property type="term" value="P:siderophore transport"/>
    <property type="evidence" value="ECO:0007669"/>
    <property type="project" value="InterPro"/>
</dbReference>
<evidence type="ECO:0000256" key="15">
    <source>
        <dbReference type="PROSITE-ProRule" id="PRU10144"/>
    </source>
</evidence>
<keyword evidence="4 14" id="KW-1134">Transmembrane beta strand</keyword>
<dbReference type="PANTHER" id="PTHR32552:SF74">
    <property type="entry name" value="HYDROXAMATE SIDEROPHORE RECEPTOR FHUE"/>
    <property type="match status" value="1"/>
</dbReference>
<comment type="subcellular location">
    <subcellularLocation>
        <location evidence="1 14">Cell outer membrane</location>
        <topology evidence="1 14">Multi-pass membrane protein</topology>
    </subcellularLocation>
</comment>
<proteinExistence type="inferred from homology"/>
<keyword evidence="10 16" id="KW-0798">TonB box</keyword>
<dbReference type="Proteomes" id="UP000663903">
    <property type="component" value="Chromosome"/>
</dbReference>
<protein>
    <submittedName>
        <fullName evidence="19">TonB-dependent siderophore receptor</fullName>
    </submittedName>
</protein>
<dbReference type="InterPro" id="IPR010917">
    <property type="entry name" value="TonB_rcpt_CS"/>
</dbReference>
<dbReference type="SUPFAM" id="SSF56935">
    <property type="entry name" value="Porins"/>
    <property type="match status" value="1"/>
</dbReference>
<dbReference type="KEGG" id="otd:J1M35_13510"/>
<dbReference type="Pfam" id="PF07715">
    <property type="entry name" value="Plug"/>
    <property type="match status" value="1"/>
</dbReference>
<keyword evidence="13 14" id="KW-0998">Cell outer membrane</keyword>
<dbReference type="InterPro" id="IPR010105">
    <property type="entry name" value="TonB_sidphr_rcpt"/>
</dbReference>
<evidence type="ECO:0000256" key="4">
    <source>
        <dbReference type="ARBA" id="ARBA00022452"/>
    </source>
</evidence>
<dbReference type="PROSITE" id="PS01156">
    <property type="entry name" value="TONB_DEPENDENT_REC_2"/>
    <property type="match status" value="1"/>
</dbReference>
<dbReference type="CDD" id="cd01347">
    <property type="entry name" value="ligand_gated_channel"/>
    <property type="match status" value="1"/>
</dbReference>
<keyword evidence="6 14" id="KW-0812">Transmembrane</keyword>
<comment type="similarity">
    <text evidence="2 14 16">Belongs to the TonB-dependent receptor family.</text>
</comment>
<evidence type="ECO:0000313" key="20">
    <source>
        <dbReference type="Proteomes" id="UP000663903"/>
    </source>
</evidence>
<name>A0A975CJL8_9BURK</name>
<keyword evidence="20" id="KW-1185">Reference proteome</keyword>
<keyword evidence="12 19" id="KW-0675">Receptor</keyword>
<dbReference type="FunFam" id="2.170.130.10:FF:000010">
    <property type="entry name" value="Ferripyoverdine receptor"/>
    <property type="match status" value="1"/>
</dbReference>
<dbReference type="Gene3D" id="2.40.170.20">
    <property type="entry name" value="TonB-dependent receptor, beta-barrel domain"/>
    <property type="match status" value="1"/>
</dbReference>
<dbReference type="NCBIfam" id="TIGR01783">
    <property type="entry name" value="TonB-siderophor"/>
    <property type="match status" value="1"/>
</dbReference>
<sequence length="737" mass="80245">MAHAQTADTPAVPHVAASAPQTSDFAPLPAASAPLTDAAAATEIEAVSDTTTAPATLGEMTVSGAREGASTRLPLTARETPQSVSTVGRQQIERQSLTSVDAVLRRVPGLSVSFYDTQRPLYYSRGFKITDFQIDGLPTFSDTTNQEFDTALYERVDIVRGANGILTGVGVPSATINLIRKRPRRQFGASVALTAGSWDLYRAELDLNAPLTQDGSVRSRLVLAPQKRHSFRDRYQESKLALLGLVEADVGSSTVVALGYQWQNNDPKAPIWGTIPRFAADGSLADLPVSSSFSPPWTRWWRHSGTLFATVDHQINDQWALKAAYNHTEGQSFSLRTYAYGATTSQAPFIDMTTGRGATLYAGLSGGAEKQDTLDAYLSGKLDLGGRQHDITAGISGTRTVARADGYTSLSRWSHVIPNVFTWDGNAPEPAYSKTGAWKNTITQQLGLYGSARWRLGDKVSLLTGARLTHWRRQVDSYSTSGAFTDTSARQNVRRQLIPYLGVVVDVTPAVSAYASHTRIFNPQNYRDKNNDPLAPAQGSNSEVGLKAELLDGRLQGHFAVFETRQNAFGVIDSSVPPNSLPDNGTAYKAVNGTKAHGFELGVSGRVRPGWDVQAGLTYIKTKRAETDLLWANFPDWQLQLGTDYRLRGALAPLSIGGDLAWQSRIQGFNIPHPSGKVSVTQKAYTLLNLRASWHFSDKTSLTLAVNNVLNTKYWANLDYPNYGDPRSASLTLRTRF</sequence>
<dbReference type="PROSITE" id="PS52016">
    <property type="entry name" value="TONB_DEPENDENT_REC_3"/>
    <property type="match status" value="1"/>
</dbReference>
<dbReference type="AlphaFoldDB" id="A0A975CJL8"/>
<evidence type="ECO:0000256" key="5">
    <source>
        <dbReference type="ARBA" id="ARBA00022496"/>
    </source>
</evidence>
<reference evidence="19" key="1">
    <citation type="submission" date="2021-03" db="EMBL/GenBank/DDBJ databases">
        <title>Ottowia sp. 27C isolated from the cloaca of a Giant Asian pond turtle (Heosemys grandis).</title>
        <authorList>
            <person name="Spergser J."/>
            <person name="Busse H.-J."/>
        </authorList>
    </citation>
    <scope>NUCLEOTIDE SEQUENCE</scope>
    <source>
        <strain evidence="19">27C</strain>
    </source>
</reference>
<keyword evidence="3 14" id="KW-0813">Transport</keyword>
<evidence type="ECO:0000256" key="3">
    <source>
        <dbReference type="ARBA" id="ARBA00022448"/>
    </source>
</evidence>
<keyword evidence="11 14" id="KW-0472">Membrane</keyword>
<evidence type="ECO:0000256" key="8">
    <source>
        <dbReference type="ARBA" id="ARBA00023004"/>
    </source>
</evidence>
<dbReference type="GO" id="GO:0009279">
    <property type="term" value="C:cell outer membrane"/>
    <property type="evidence" value="ECO:0007669"/>
    <property type="project" value="UniProtKB-SubCell"/>
</dbReference>
<gene>
    <name evidence="19" type="ORF">J1M35_13510</name>
</gene>
<feature type="short sequence motif" description="TonB C-terminal box" evidence="15">
    <location>
        <begin position="720"/>
        <end position="737"/>
    </location>
</feature>
<evidence type="ECO:0000256" key="10">
    <source>
        <dbReference type="ARBA" id="ARBA00023077"/>
    </source>
</evidence>
<dbReference type="InterPro" id="IPR039426">
    <property type="entry name" value="TonB-dep_rcpt-like"/>
</dbReference>
<evidence type="ECO:0000256" key="7">
    <source>
        <dbReference type="ARBA" id="ARBA00022729"/>
    </source>
</evidence>
<keyword evidence="5" id="KW-0410">Iron transport</keyword>
<dbReference type="InterPro" id="IPR000531">
    <property type="entry name" value="Beta-barrel_TonB"/>
</dbReference>
<dbReference type="EMBL" id="CP071796">
    <property type="protein sequence ID" value="QTD47395.1"/>
    <property type="molecule type" value="Genomic_DNA"/>
</dbReference>
<feature type="domain" description="TonB-dependent receptor plug" evidence="18">
    <location>
        <begin position="77"/>
        <end position="172"/>
    </location>
</feature>
<evidence type="ECO:0000313" key="19">
    <source>
        <dbReference type="EMBL" id="QTD47395.1"/>
    </source>
</evidence>
<evidence type="ECO:0000259" key="18">
    <source>
        <dbReference type="Pfam" id="PF07715"/>
    </source>
</evidence>
<evidence type="ECO:0000256" key="14">
    <source>
        <dbReference type="PROSITE-ProRule" id="PRU01360"/>
    </source>
</evidence>
<evidence type="ECO:0000256" key="6">
    <source>
        <dbReference type="ARBA" id="ARBA00022692"/>
    </source>
</evidence>
<evidence type="ECO:0000256" key="2">
    <source>
        <dbReference type="ARBA" id="ARBA00009810"/>
    </source>
</evidence>
<evidence type="ECO:0000256" key="9">
    <source>
        <dbReference type="ARBA" id="ARBA00023065"/>
    </source>
</evidence>
<accession>A0A975CJL8</accession>
<keyword evidence="8" id="KW-0408">Iron</keyword>
<dbReference type="Gene3D" id="2.170.130.10">
    <property type="entry name" value="TonB-dependent receptor, plug domain"/>
    <property type="match status" value="1"/>
</dbReference>
<keyword evidence="9" id="KW-0406">Ion transport</keyword>
<dbReference type="InterPro" id="IPR012910">
    <property type="entry name" value="Plug_dom"/>
</dbReference>
<dbReference type="InterPro" id="IPR037066">
    <property type="entry name" value="Plug_dom_sf"/>
</dbReference>
<dbReference type="Pfam" id="PF00593">
    <property type="entry name" value="TonB_dep_Rec_b-barrel"/>
    <property type="match status" value="1"/>
</dbReference>
<evidence type="ECO:0000256" key="11">
    <source>
        <dbReference type="ARBA" id="ARBA00023136"/>
    </source>
</evidence>
<evidence type="ECO:0000256" key="13">
    <source>
        <dbReference type="ARBA" id="ARBA00023237"/>
    </source>
</evidence>
<evidence type="ECO:0000256" key="1">
    <source>
        <dbReference type="ARBA" id="ARBA00004571"/>
    </source>
</evidence>
<evidence type="ECO:0000256" key="16">
    <source>
        <dbReference type="RuleBase" id="RU003357"/>
    </source>
</evidence>
<evidence type="ECO:0000256" key="12">
    <source>
        <dbReference type="ARBA" id="ARBA00023170"/>
    </source>
</evidence>
<dbReference type="InterPro" id="IPR036942">
    <property type="entry name" value="Beta-barrel_TonB_sf"/>
</dbReference>
<dbReference type="PANTHER" id="PTHR32552">
    <property type="entry name" value="FERRICHROME IRON RECEPTOR-RELATED"/>
    <property type="match status" value="1"/>
</dbReference>
<dbReference type="GO" id="GO:0038023">
    <property type="term" value="F:signaling receptor activity"/>
    <property type="evidence" value="ECO:0007669"/>
    <property type="project" value="InterPro"/>
</dbReference>
<feature type="domain" description="TonB-dependent receptor-like beta-barrel" evidence="17">
    <location>
        <begin position="286"/>
        <end position="709"/>
    </location>
</feature>
<evidence type="ECO:0000259" key="17">
    <source>
        <dbReference type="Pfam" id="PF00593"/>
    </source>
</evidence>
<keyword evidence="7" id="KW-0732">Signal</keyword>
<dbReference type="GO" id="GO:0015344">
    <property type="term" value="F:siderophore uptake transmembrane transporter activity"/>
    <property type="evidence" value="ECO:0007669"/>
    <property type="project" value="TreeGrafter"/>
</dbReference>